<evidence type="ECO:0000313" key="1">
    <source>
        <dbReference type="EMBL" id="MBW0477949.1"/>
    </source>
</evidence>
<proteinExistence type="predicted"/>
<organism evidence="1 2">
    <name type="scientific">Austropuccinia psidii MF-1</name>
    <dbReference type="NCBI Taxonomy" id="1389203"/>
    <lineage>
        <taxon>Eukaryota</taxon>
        <taxon>Fungi</taxon>
        <taxon>Dikarya</taxon>
        <taxon>Basidiomycota</taxon>
        <taxon>Pucciniomycotina</taxon>
        <taxon>Pucciniomycetes</taxon>
        <taxon>Pucciniales</taxon>
        <taxon>Sphaerophragmiaceae</taxon>
        <taxon>Austropuccinia</taxon>
    </lineage>
</organism>
<accession>A0A9Q3C658</accession>
<dbReference type="Proteomes" id="UP000765509">
    <property type="component" value="Unassembled WGS sequence"/>
</dbReference>
<dbReference type="AlphaFoldDB" id="A0A9Q3C658"/>
<keyword evidence="2" id="KW-1185">Reference proteome</keyword>
<name>A0A9Q3C658_9BASI</name>
<dbReference type="EMBL" id="AVOT02004993">
    <property type="protein sequence ID" value="MBW0477949.1"/>
    <property type="molecule type" value="Genomic_DNA"/>
</dbReference>
<comment type="caution">
    <text evidence="1">The sequence shown here is derived from an EMBL/GenBank/DDBJ whole genome shotgun (WGS) entry which is preliminary data.</text>
</comment>
<dbReference type="OrthoDB" id="2505635at2759"/>
<sequence>MAHTIHLATCDGLKILGDDTTDTSTPVDHNYLNPMSISSLIDPLNGLILQYNSIIGKISCLASYLHHSPQRRENLIRTVNLVYETDKPTNSKTLLLQVPTQWKSAYEMLNRALDLKDAYNHFCAPESLASYRLSHL</sequence>
<reference evidence="1" key="1">
    <citation type="submission" date="2021-03" db="EMBL/GenBank/DDBJ databases">
        <title>Draft genome sequence of rust myrtle Austropuccinia psidii MF-1, a brazilian biotype.</title>
        <authorList>
            <person name="Quecine M.C."/>
            <person name="Pachon D.M.R."/>
            <person name="Bonatelli M.L."/>
            <person name="Correr F.H."/>
            <person name="Franceschini L.M."/>
            <person name="Leite T.F."/>
            <person name="Margarido G.R.A."/>
            <person name="Almeida C.A."/>
            <person name="Ferrarezi J.A."/>
            <person name="Labate C.A."/>
        </authorList>
    </citation>
    <scope>NUCLEOTIDE SEQUENCE</scope>
    <source>
        <strain evidence="1">MF-1</strain>
    </source>
</reference>
<gene>
    <name evidence="1" type="ORF">O181_017664</name>
</gene>
<evidence type="ECO:0000313" key="2">
    <source>
        <dbReference type="Proteomes" id="UP000765509"/>
    </source>
</evidence>
<protein>
    <submittedName>
        <fullName evidence="1">Uncharacterized protein</fullName>
    </submittedName>
</protein>